<dbReference type="Proteomes" id="UP000075243">
    <property type="component" value="Unassembled WGS sequence"/>
</dbReference>
<gene>
    <name evidence="1" type="ORF">KK1_034583</name>
</gene>
<name>A0A151RN57_CAJCA</name>
<accession>A0A151RN57</accession>
<reference evidence="1" key="1">
    <citation type="journal article" date="2012" name="Nat. Biotechnol.">
        <title>Draft genome sequence of pigeonpea (Cajanus cajan), an orphan legume crop of resource-poor farmers.</title>
        <authorList>
            <person name="Varshney R.K."/>
            <person name="Chen W."/>
            <person name="Li Y."/>
            <person name="Bharti A.K."/>
            <person name="Saxena R.K."/>
            <person name="Schlueter J.A."/>
            <person name="Donoghue M.T."/>
            <person name="Azam S."/>
            <person name="Fan G."/>
            <person name="Whaley A.M."/>
            <person name="Farmer A.D."/>
            <person name="Sheridan J."/>
            <person name="Iwata A."/>
            <person name="Tuteja R."/>
            <person name="Penmetsa R.V."/>
            <person name="Wu W."/>
            <person name="Upadhyaya H.D."/>
            <person name="Yang S.P."/>
            <person name="Shah T."/>
            <person name="Saxena K.B."/>
            <person name="Michael T."/>
            <person name="McCombie W.R."/>
            <person name="Yang B."/>
            <person name="Zhang G."/>
            <person name="Yang H."/>
            <person name="Wang J."/>
            <person name="Spillane C."/>
            <person name="Cook D.R."/>
            <person name="May G.D."/>
            <person name="Xu X."/>
            <person name="Jackson S.A."/>
        </authorList>
    </citation>
    <scope>NUCLEOTIDE SEQUENCE [LARGE SCALE GENOMIC DNA]</scope>
</reference>
<protein>
    <recommendedName>
        <fullName evidence="3">DUF4283 domain-containing protein</fullName>
    </recommendedName>
</protein>
<dbReference type="Gramene" id="C.cajan_33942.t">
    <property type="protein sequence ID" value="C.cajan_33942.t"/>
    <property type="gene ID" value="C.cajan_33942"/>
</dbReference>
<evidence type="ECO:0000313" key="1">
    <source>
        <dbReference type="EMBL" id="KYP43943.1"/>
    </source>
</evidence>
<proteinExistence type="predicted"/>
<evidence type="ECO:0008006" key="3">
    <source>
        <dbReference type="Google" id="ProtNLM"/>
    </source>
</evidence>
<sequence>LEQIWKLLVGYEIMDIRNDSLMVKFDHEGNHLKIMDKAYYVWIRFPRLNCVEVNLKRLVVRKLCLKGFGAMYEDLHYICTSYDCYSHLTRSCKMKSDTSHQP</sequence>
<keyword evidence="2" id="KW-1185">Reference proteome</keyword>
<dbReference type="EMBL" id="KQ483646">
    <property type="protein sequence ID" value="KYP43943.1"/>
    <property type="molecule type" value="Genomic_DNA"/>
</dbReference>
<dbReference type="AlphaFoldDB" id="A0A151RN57"/>
<feature type="non-terminal residue" evidence="1">
    <location>
        <position position="1"/>
    </location>
</feature>
<evidence type="ECO:0000313" key="2">
    <source>
        <dbReference type="Proteomes" id="UP000075243"/>
    </source>
</evidence>
<organism evidence="1 2">
    <name type="scientific">Cajanus cajan</name>
    <name type="common">Pigeon pea</name>
    <name type="synonym">Cajanus indicus</name>
    <dbReference type="NCBI Taxonomy" id="3821"/>
    <lineage>
        <taxon>Eukaryota</taxon>
        <taxon>Viridiplantae</taxon>
        <taxon>Streptophyta</taxon>
        <taxon>Embryophyta</taxon>
        <taxon>Tracheophyta</taxon>
        <taxon>Spermatophyta</taxon>
        <taxon>Magnoliopsida</taxon>
        <taxon>eudicotyledons</taxon>
        <taxon>Gunneridae</taxon>
        <taxon>Pentapetalae</taxon>
        <taxon>rosids</taxon>
        <taxon>fabids</taxon>
        <taxon>Fabales</taxon>
        <taxon>Fabaceae</taxon>
        <taxon>Papilionoideae</taxon>
        <taxon>50 kb inversion clade</taxon>
        <taxon>NPAAA clade</taxon>
        <taxon>indigoferoid/millettioid clade</taxon>
        <taxon>Phaseoleae</taxon>
        <taxon>Cajanus</taxon>
    </lineage>
</organism>